<name>A0A7C9BIP3_9BACT</name>
<dbReference type="PANTHER" id="PTHR46796">
    <property type="entry name" value="HTH-TYPE TRANSCRIPTIONAL ACTIVATOR RHAS-RELATED"/>
    <property type="match status" value="1"/>
</dbReference>
<dbReference type="AlphaFoldDB" id="A0A7C9BIP3"/>
<keyword evidence="3" id="KW-0804">Transcription</keyword>
<evidence type="ECO:0000256" key="2">
    <source>
        <dbReference type="ARBA" id="ARBA00023125"/>
    </source>
</evidence>
<keyword evidence="2" id="KW-0238">DNA-binding</keyword>
<dbReference type="InterPro" id="IPR046532">
    <property type="entry name" value="DUF6597"/>
</dbReference>
<gene>
    <name evidence="5" type="ORF">GBK04_27510</name>
</gene>
<evidence type="ECO:0000313" key="5">
    <source>
        <dbReference type="EMBL" id="MPR36980.1"/>
    </source>
</evidence>
<protein>
    <submittedName>
        <fullName evidence="5">Helix-turn-helix domain-containing protein</fullName>
    </submittedName>
</protein>
<dbReference type="PANTHER" id="PTHR46796:SF13">
    <property type="entry name" value="HTH-TYPE TRANSCRIPTIONAL ACTIVATOR RHAS"/>
    <property type="match status" value="1"/>
</dbReference>
<sequence length="281" mass="32810">MSTTYQEFSPSPALQSFVECYWLHDFKTQGQQESAVQRCMPFGALELILHLDDNHAYALFDDNWQKLPQAFFVGLYRDTVRWKAVGTGRKFGIRLKPESLLQLFNVPVGSLFNQFTDLETFLGKETNGLIEHVHGVPDIQAVIVAAESFLLARFKNLNTERHYLYEATRLIRQAKGNVSIEALSEHLFVSKRQLERSFKDNYGTTPKLYQRIIRFRNAYESFQQTTDAPNWLDVSYNFGYSDQAHFIRDFKEFSNNVPTLVYHDSEQFFRRPNKQPLRLQA</sequence>
<reference evidence="5 6" key="1">
    <citation type="submission" date="2019-10" db="EMBL/GenBank/DDBJ databases">
        <title>Draft Genome Sequence of Cytophagaceae sp. SJW1-29.</title>
        <authorList>
            <person name="Choi A."/>
        </authorList>
    </citation>
    <scope>NUCLEOTIDE SEQUENCE [LARGE SCALE GENOMIC DNA]</scope>
    <source>
        <strain evidence="5 6">SJW1-29</strain>
    </source>
</reference>
<dbReference type="InterPro" id="IPR018060">
    <property type="entry name" value="HTH_AraC"/>
</dbReference>
<evidence type="ECO:0000256" key="1">
    <source>
        <dbReference type="ARBA" id="ARBA00023015"/>
    </source>
</evidence>
<evidence type="ECO:0000259" key="4">
    <source>
        <dbReference type="PROSITE" id="PS01124"/>
    </source>
</evidence>
<accession>A0A7C9BIP3</accession>
<proteinExistence type="predicted"/>
<dbReference type="EMBL" id="WHLY01000002">
    <property type="protein sequence ID" value="MPR36980.1"/>
    <property type="molecule type" value="Genomic_DNA"/>
</dbReference>
<dbReference type="GO" id="GO:0043565">
    <property type="term" value="F:sequence-specific DNA binding"/>
    <property type="evidence" value="ECO:0007669"/>
    <property type="project" value="InterPro"/>
</dbReference>
<keyword evidence="1" id="KW-0805">Transcription regulation</keyword>
<organism evidence="5 6">
    <name type="scientific">Salmonirosea aquatica</name>
    <dbReference type="NCBI Taxonomy" id="2654236"/>
    <lineage>
        <taxon>Bacteria</taxon>
        <taxon>Pseudomonadati</taxon>
        <taxon>Bacteroidota</taxon>
        <taxon>Cytophagia</taxon>
        <taxon>Cytophagales</taxon>
        <taxon>Spirosomataceae</taxon>
        <taxon>Salmonirosea</taxon>
    </lineage>
</organism>
<feature type="domain" description="HTH araC/xylS-type" evidence="4">
    <location>
        <begin position="160"/>
        <end position="264"/>
    </location>
</feature>
<dbReference type="GO" id="GO:0003700">
    <property type="term" value="F:DNA-binding transcription factor activity"/>
    <property type="evidence" value="ECO:0007669"/>
    <property type="project" value="InterPro"/>
</dbReference>
<dbReference type="Pfam" id="PF12833">
    <property type="entry name" value="HTH_18"/>
    <property type="match status" value="1"/>
</dbReference>
<dbReference type="InterPro" id="IPR050204">
    <property type="entry name" value="AraC_XylS_family_regulators"/>
</dbReference>
<dbReference type="RefSeq" id="WP_152765346.1">
    <property type="nucleotide sequence ID" value="NZ_WHLY01000002.1"/>
</dbReference>
<evidence type="ECO:0000256" key="3">
    <source>
        <dbReference type="ARBA" id="ARBA00023163"/>
    </source>
</evidence>
<comment type="caution">
    <text evidence="5">The sequence shown here is derived from an EMBL/GenBank/DDBJ whole genome shotgun (WGS) entry which is preliminary data.</text>
</comment>
<dbReference type="SMART" id="SM00342">
    <property type="entry name" value="HTH_ARAC"/>
    <property type="match status" value="1"/>
</dbReference>
<dbReference type="Gene3D" id="1.10.10.60">
    <property type="entry name" value="Homeodomain-like"/>
    <property type="match status" value="1"/>
</dbReference>
<keyword evidence="6" id="KW-1185">Reference proteome</keyword>
<evidence type="ECO:0000313" key="6">
    <source>
        <dbReference type="Proteomes" id="UP000479293"/>
    </source>
</evidence>
<dbReference type="Pfam" id="PF20240">
    <property type="entry name" value="DUF6597"/>
    <property type="match status" value="1"/>
</dbReference>
<dbReference type="Proteomes" id="UP000479293">
    <property type="component" value="Unassembled WGS sequence"/>
</dbReference>
<dbReference type="PROSITE" id="PS01124">
    <property type="entry name" value="HTH_ARAC_FAMILY_2"/>
    <property type="match status" value="1"/>
</dbReference>